<protein>
    <submittedName>
        <fullName evidence="2">DUF2474 domain-containing protein</fullName>
    </submittedName>
</protein>
<evidence type="ECO:0000256" key="1">
    <source>
        <dbReference type="SAM" id="Phobius"/>
    </source>
</evidence>
<gene>
    <name evidence="2" type="ORF">G3I67_06400</name>
</gene>
<name>A0A6B2R0C7_9BURK</name>
<keyword evidence="1" id="KW-1133">Transmembrane helix</keyword>
<keyword evidence="1" id="KW-0812">Transmembrane</keyword>
<dbReference type="EMBL" id="JAAGRN010000003">
    <property type="protein sequence ID" value="NDY82859.1"/>
    <property type="molecule type" value="Genomic_DNA"/>
</dbReference>
<proteinExistence type="predicted"/>
<feature type="transmembrane region" description="Helical" evidence="1">
    <location>
        <begin position="12"/>
        <end position="34"/>
    </location>
</feature>
<comment type="caution">
    <text evidence="2">The sequence shown here is derived from an EMBL/GenBank/DDBJ whole genome shotgun (WGS) entry which is preliminary data.</text>
</comment>
<dbReference type="RefSeq" id="WP_163652736.1">
    <property type="nucleotide sequence ID" value="NZ_JAAGRN010000003.1"/>
</dbReference>
<reference evidence="2" key="1">
    <citation type="submission" date="2020-02" db="EMBL/GenBank/DDBJ databases">
        <authorList>
            <person name="Chen W.-M."/>
        </authorList>
    </citation>
    <scope>NUCLEOTIDE SEQUENCE</scope>
    <source>
        <strain evidence="2">NBD-18</strain>
    </source>
</reference>
<evidence type="ECO:0000313" key="2">
    <source>
        <dbReference type="EMBL" id="NDY82859.1"/>
    </source>
</evidence>
<sequence length="40" mass="4931">MSNREPLNLRYRWVWFVAFWLAGVAAVGLIAWLLRWLIRW</sequence>
<keyword evidence="1" id="KW-0472">Membrane</keyword>
<dbReference type="AlphaFoldDB" id="A0A6B2R0C7"/>
<organism evidence="2">
    <name type="scientific">Sheuella amnicola</name>
    <dbReference type="NCBI Taxonomy" id="2707330"/>
    <lineage>
        <taxon>Bacteria</taxon>
        <taxon>Pseudomonadati</taxon>
        <taxon>Pseudomonadota</taxon>
        <taxon>Betaproteobacteria</taxon>
        <taxon>Burkholderiales</taxon>
        <taxon>Alcaligenaceae</taxon>
        <taxon>Sheuella</taxon>
    </lineage>
</organism>
<accession>A0A6B2R0C7</accession>